<protein>
    <submittedName>
        <fullName evidence="7">Uncharacterized protein</fullName>
    </submittedName>
</protein>
<gene>
    <name evidence="7" type="ORF">N47_E41200</name>
</gene>
<evidence type="ECO:0000313" key="7">
    <source>
        <dbReference type="EMBL" id="CBX30608.1"/>
    </source>
</evidence>
<sequence>MKSIRATETLKEIFDTTVLSKNFIRNMSKDEFLSDNKTIFAVTQSIMLIGKNARNLDSDSRKLLPNLPWNDLVSITRKLNLPYQKAINPEVLWETIKKDFPVIESEIRKLLRLNDEEGISERKYIKITLKSYRDITLTPRYLGKIVYPYLIAISDIQKIINEIKKNDNLEVEIKSISQNSPLSVSLKGATEATELIRDVIIPWRRKHAQSMAKLLEVEKYSEIESKKADILNKRVNAVKGKAEAEKIKAEAELQRQEAEKIRLENEKLKIELHRAKIQLALDVISQIAPDLPETDRISHLVRLLPQLDTLGTSEFELDIIA</sequence>
<dbReference type="GO" id="GO:0000166">
    <property type="term" value="F:nucleotide binding"/>
    <property type="evidence" value="ECO:0007669"/>
    <property type="project" value="UniProtKB-KW"/>
</dbReference>
<evidence type="ECO:0000256" key="1">
    <source>
        <dbReference type="ARBA" id="ARBA00022553"/>
    </source>
</evidence>
<keyword evidence="1" id="KW-0597">Phosphoprotein</keyword>
<dbReference type="Pfam" id="PF01934">
    <property type="entry name" value="HepT-like"/>
    <property type="match status" value="1"/>
</dbReference>
<dbReference type="GO" id="GO:0016787">
    <property type="term" value="F:hydrolase activity"/>
    <property type="evidence" value="ECO:0007669"/>
    <property type="project" value="UniProtKB-KW"/>
</dbReference>
<dbReference type="PANTHER" id="PTHR34139">
    <property type="entry name" value="UPF0331 PROTEIN MJ0127"/>
    <property type="match status" value="1"/>
</dbReference>
<dbReference type="PANTHER" id="PTHR34139:SF1">
    <property type="entry name" value="RNASE MJ1380-RELATED"/>
    <property type="match status" value="1"/>
</dbReference>
<organism evidence="7">
    <name type="scientific">uncultured Desulfobacterium sp</name>
    <dbReference type="NCBI Taxonomy" id="201089"/>
    <lineage>
        <taxon>Bacteria</taxon>
        <taxon>Pseudomonadati</taxon>
        <taxon>Thermodesulfobacteriota</taxon>
        <taxon>Desulfobacteria</taxon>
        <taxon>Desulfobacterales</taxon>
        <taxon>Desulfobacteriaceae</taxon>
        <taxon>Desulfobacterium</taxon>
        <taxon>environmental samples</taxon>
    </lineage>
</organism>
<reference evidence="7" key="1">
    <citation type="journal article" date="2011" name="Environ. Microbiol.">
        <title>Genomic insights into the metabolic potential of the polycyclic aromatic hydrocarbon degrading sulfate-reducing Deltaproteobacterium N47.</title>
        <authorList>
            <person name="Bergmann F."/>
            <person name="Selesi D."/>
            <person name="Weinmaier T."/>
            <person name="Tischler P."/>
            <person name="Rattei T."/>
            <person name="Meckenstock R.U."/>
        </authorList>
    </citation>
    <scope>NUCLEOTIDE SEQUENCE</scope>
</reference>
<evidence type="ECO:0000256" key="2">
    <source>
        <dbReference type="ARBA" id="ARBA00022649"/>
    </source>
</evidence>
<keyword evidence="2" id="KW-1277">Toxin-antitoxin system</keyword>
<dbReference type="EMBL" id="FR695877">
    <property type="protein sequence ID" value="CBX30608.1"/>
    <property type="molecule type" value="Genomic_DNA"/>
</dbReference>
<keyword evidence="5" id="KW-0378">Hydrolase</keyword>
<proteinExistence type="predicted"/>
<keyword evidence="3" id="KW-0540">Nuclease</keyword>
<dbReference type="InterPro" id="IPR008201">
    <property type="entry name" value="HepT-like"/>
</dbReference>
<name>E1YKH5_9BACT</name>
<keyword evidence="6" id="KW-0175">Coiled coil</keyword>
<dbReference type="AlphaFoldDB" id="E1YKH5"/>
<evidence type="ECO:0000256" key="4">
    <source>
        <dbReference type="ARBA" id="ARBA00022741"/>
    </source>
</evidence>
<accession>E1YKH5</accession>
<dbReference type="GO" id="GO:0004540">
    <property type="term" value="F:RNA nuclease activity"/>
    <property type="evidence" value="ECO:0007669"/>
    <property type="project" value="InterPro"/>
</dbReference>
<dbReference type="InterPro" id="IPR051813">
    <property type="entry name" value="HepT_RNase_toxin"/>
</dbReference>
<feature type="coiled-coil region" evidence="6">
    <location>
        <begin position="239"/>
        <end position="278"/>
    </location>
</feature>
<evidence type="ECO:0000256" key="5">
    <source>
        <dbReference type="ARBA" id="ARBA00022801"/>
    </source>
</evidence>
<evidence type="ECO:0000256" key="6">
    <source>
        <dbReference type="SAM" id="Coils"/>
    </source>
</evidence>
<evidence type="ECO:0000256" key="3">
    <source>
        <dbReference type="ARBA" id="ARBA00022722"/>
    </source>
</evidence>
<dbReference type="GO" id="GO:0110001">
    <property type="term" value="C:toxin-antitoxin complex"/>
    <property type="evidence" value="ECO:0007669"/>
    <property type="project" value="InterPro"/>
</dbReference>
<keyword evidence="4" id="KW-0547">Nucleotide-binding</keyword>